<name>A0A317EP96_9SPHI</name>
<keyword evidence="1" id="KW-0732">Signal</keyword>
<keyword evidence="4" id="KW-1185">Reference proteome</keyword>
<feature type="chain" id="PRO_5016399377" description="Xylose isomerase-like TIM barrel domain-containing protein" evidence="1">
    <location>
        <begin position="22"/>
        <end position="290"/>
    </location>
</feature>
<feature type="domain" description="Xylose isomerase-like TIM barrel" evidence="2">
    <location>
        <begin position="45"/>
        <end position="263"/>
    </location>
</feature>
<evidence type="ECO:0000259" key="2">
    <source>
        <dbReference type="Pfam" id="PF01261"/>
    </source>
</evidence>
<dbReference type="Proteomes" id="UP000245379">
    <property type="component" value="Unassembled WGS sequence"/>
</dbReference>
<accession>A0A317EP96</accession>
<dbReference type="RefSeq" id="WP_109924140.1">
    <property type="nucleotide sequence ID" value="NZ_QGNZ01000001.1"/>
</dbReference>
<dbReference type="AlphaFoldDB" id="A0A317EP96"/>
<dbReference type="Pfam" id="PF01261">
    <property type="entry name" value="AP_endonuc_2"/>
    <property type="match status" value="1"/>
</dbReference>
<dbReference type="Gene3D" id="3.20.20.150">
    <property type="entry name" value="Divalent-metal-dependent TIM barrel enzymes"/>
    <property type="match status" value="1"/>
</dbReference>
<reference evidence="3 4" key="1">
    <citation type="submission" date="2018-05" db="EMBL/GenBank/DDBJ databases">
        <title>Pedobacter paludis sp. nov., isolated from wetland soil.</title>
        <authorList>
            <person name="Zhang Y."/>
            <person name="Wang G."/>
        </authorList>
    </citation>
    <scope>NUCLEOTIDE SEQUENCE [LARGE SCALE GENOMIC DNA]</scope>
    <source>
        <strain evidence="3 4">KCTC22721</strain>
    </source>
</reference>
<protein>
    <recommendedName>
        <fullName evidence="2">Xylose isomerase-like TIM barrel domain-containing protein</fullName>
    </recommendedName>
</protein>
<gene>
    <name evidence="3" type="ORF">DHW03_02360</name>
</gene>
<dbReference type="InterPro" id="IPR013022">
    <property type="entry name" value="Xyl_isomerase-like_TIM-brl"/>
</dbReference>
<dbReference type="InterPro" id="IPR036237">
    <property type="entry name" value="Xyl_isomerase-like_sf"/>
</dbReference>
<evidence type="ECO:0000313" key="4">
    <source>
        <dbReference type="Proteomes" id="UP000245379"/>
    </source>
</evidence>
<dbReference type="InterPro" id="IPR050312">
    <property type="entry name" value="IolE/XylAMocC-like"/>
</dbReference>
<comment type="caution">
    <text evidence="3">The sequence shown here is derived from an EMBL/GenBank/DDBJ whole genome shotgun (WGS) entry which is preliminary data.</text>
</comment>
<feature type="signal peptide" evidence="1">
    <location>
        <begin position="1"/>
        <end position="21"/>
    </location>
</feature>
<proteinExistence type="predicted"/>
<evidence type="ECO:0000313" key="3">
    <source>
        <dbReference type="EMBL" id="PWS28710.1"/>
    </source>
</evidence>
<dbReference type="EMBL" id="QGNZ01000001">
    <property type="protein sequence ID" value="PWS28710.1"/>
    <property type="molecule type" value="Genomic_DNA"/>
</dbReference>
<dbReference type="OrthoDB" id="9814946at2"/>
<dbReference type="PANTHER" id="PTHR12110">
    <property type="entry name" value="HYDROXYPYRUVATE ISOMERASE"/>
    <property type="match status" value="1"/>
</dbReference>
<organism evidence="3 4">
    <name type="scientific">Pedobacter yonginense</name>
    <dbReference type="NCBI Taxonomy" id="651869"/>
    <lineage>
        <taxon>Bacteria</taxon>
        <taxon>Pseudomonadati</taxon>
        <taxon>Bacteroidota</taxon>
        <taxon>Sphingobacteriia</taxon>
        <taxon>Sphingobacteriales</taxon>
        <taxon>Sphingobacteriaceae</taxon>
        <taxon>Pedobacter</taxon>
    </lineage>
</organism>
<evidence type="ECO:0000256" key="1">
    <source>
        <dbReference type="SAM" id="SignalP"/>
    </source>
</evidence>
<sequence>MKSRCIAFVFSLLAYSLWSLAVNGQSAIKMGIAASLDQDSLAYVSGFEMITESAQKMLSPSLTDQEFQRNLKKIQSARCKVITCNLFFPSSLKIAGPDVDEEKVLKYTDIILSRARKAGVKFMVLGSSGSRRIPDHYDVQQAKLNFVKLGAKLGDLAKKHQVTIVLENLETTETNFITSLKSAAEVVRLVNHPNFKLNVDIFHMLREQESPDEIRTVGDIIAFCEVAEKEKRTFPGVMGDDLKPYLQALKDIHYTGFIFIEGSTTNAAVEMPLSFKYLTQQIAEVYGMKK</sequence>
<dbReference type="SUPFAM" id="SSF51658">
    <property type="entry name" value="Xylose isomerase-like"/>
    <property type="match status" value="1"/>
</dbReference>
<dbReference type="PANTHER" id="PTHR12110:SF21">
    <property type="entry name" value="XYLOSE ISOMERASE-LIKE TIM BARREL DOMAIN-CONTAINING PROTEIN"/>
    <property type="match status" value="1"/>
</dbReference>